<dbReference type="GO" id="GO:0005737">
    <property type="term" value="C:cytoplasm"/>
    <property type="evidence" value="ECO:0007669"/>
    <property type="project" value="UniProtKB-SubCell"/>
</dbReference>
<dbReference type="Gene3D" id="3.20.20.80">
    <property type="entry name" value="Glycosidases"/>
    <property type="match status" value="2"/>
</dbReference>
<dbReference type="SUPFAM" id="SSF51445">
    <property type="entry name" value="(Trans)glycosidases"/>
    <property type="match status" value="1"/>
</dbReference>
<keyword evidence="13" id="KW-1185">Reference proteome</keyword>
<evidence type="ECO:0000256" key="10">
    <source>
        <dbReference type="ARBA" id="ARBA00031501"/>
    </source>
</evidence>
<dbReference type="EC" id="2.4.1.25" evidence="4"/>
<sequence length="878" mass="102053">MKVTFHLANYTANHAEQIYLLGSTAELGTREFPVPLTYTKNSQKATIIFQKYESATYRYFTDIRDDVMTRALPPFVDGAEIVLSDDFSPSRANPWYSTAFQVIAGKPQNPSEFTCSNHVIRVLVPYPCASVSISTSQNWSKSTEMHHIGNRIYEFLAPNDEFEYKFITNQMWEFGENHKNFPSKIGSISTHFFRYENAPKTRFSGVNTPVFSLKTTNSVGCGEFSDLKMLSDLCSKTGVRVIQILPINDTQCENNWKDSYPYSGISVFAMHPIYANLREIEGASEFEKEIQGAKMRCAGGEISMDYELTISEKMRILRLIYNKQIGKLEGKIKKWVAETRDVDYWIYGYCVFKWLTEQFGTIDFSKWGKNAVYDNEKFVKLDMQERQVYLKDIFYGTKKSEIWFYAFIQYVLDQQLVSAASYARENGVFLKGDIPIGVNPISVDTWERTGLFNMDTCTGAPPDQFSETGQNWGFPTYNWTEMQKDNQFEWWSIRFRSMERYFDSFRIDHVLGWFRIWEIPGECVKGNGRLGHFAPCDPIYWDRIQFWDIDRLCEPLLEKSNVIPTLCNVSEYEFLENNGFFYFDSIQNRLRFSLNEKQSVDKARKLITDDAQFENIKTAIVLLNANRCMTRDRLNGQNCGHPIFCNLKYATETPSFKALNDGTKHLLREIANDYFFKAHQGVWADTASIRLPIIGKASNMLIIGEDLGLLAPIVPQKMEEFGLLGLRVHNMPSNPQNTFQTQENYSWMTVCTPGTHDCPSLRSWWSRGGKQVEEYWRTELDRHDDCWKKPLTVSDSLNIVRKLLHTESMISMFLIQDWTAITEKTRYSGDVAKEDINHPEIAEWYWRYRMPMTIEDLLENKEFCSLVREEIQKSGRII</sequence>
<reference evidence="12" key="2">
    <citation type="submission" date="2020-12" db="EMBL/GenBank/DDBJ databases">
        <title>New Spironucleus salmonicida genome in near-complete chromosomes.</title>
        <authorList>
            <person name="Xu F."/>
            <person name="Kurt Z."/>
            <person name="Jimenez-Gonzalez A."/>
            <person name="Astvaldsson A."/>
            <person name="Andersson J.O."/>
            <person name="Svard S.G."/>
        </authorList>
    </citation>
    <scope>NUCLEOTIDE SEQUENCE</scope>
    <source>
        <strain evidence="12">ATCC 50377</strain>
    </source>
</reference>
<evidence type="ECO:0000256" key="2">
    <source>
        <dbReference type="ARBA" id="ARBA00004496"/>
    </source>
</evidence>
<dbReference type="GO" id="GO:0005975">
    <property type="term" value="P:carbohydrate metabolic process"/>
    <property type="evidence" value="ECO:0007669"/>
    <property type="project" value="InterPro"/>
</dbReference>
<evidence type="ECO:0000313" key="13">
    <source>
        <dbReference type="Proteomes" id="UP000018208"/>
    </source>
</evidence>
<comment type="subcellular location">
    <subcellularLocation>
        <location evidence="2">Cytoplasm</location>
    </subcellularLocation>
</comment>
<evidence type="ECO:0000256" key="6">
    <source>
        <dbReference type="ARBA" id="ARBA00022676"/>
    </source>
</evidence>
<reference evidence="11 12" key="1">
    <citation type="journal article" date="2014" name="PLoS Genet.">
        <title>The Genome of Spironucleus salmonicida Highlights a Fish Pathogen Adapted to Fluctuating Environments.</title>
        <authorList>
            <person name="Xu F."/>
            <person name="Jerlstrom-Hultqvist J."/>
            <person name="Einarsson E."/>
            <person name="Astvaldsson A."/>
            <person name="Svard S.G."/>
            <person name="Andersson J.O."/>
        </authorList>
    </citation>
    <scope>NUCLEOTIDE SEQUENCE</scope>
    <source>
        <strain evidence="12">ATCC 50377</strain>
    </source>
</reference>
<dbReference type="PANTHER" id="PTHR32518">
    <property type="match status" value="1"/>
</dbReference>
<dbReference type="GO" id="GO:0004134">
    <property type="term" value="F:4-alpha-glucanotransferase activity"/>
    <property type="evidence" value="ECO:0007669"/>
    <property type="project" value="UniProtKB-EC"/>
</dbReference>
<evidence type="ECO:0000256" key="4">
    <source>
        <dbReference type="ARBA" id="ARBA00012560"/>
    </source>
</evidence>
<comment type="catalytic activity">
    <reaction evidence="1">
        <text>Transfers a segment of a (1-&gt;4)-alpha-D-glucan to a new position in an acceptor, which may be glucose or a (1-&gt;4)-alpha-D-glucan.</text>
        <dbReference type="EC" id="2.4.1.25"/>
    </reaction>
</comment>
<dbReference type="Pfam" id="PF02446">
    <property type="entry name" value="Glyco_hydro_77"/>
    <property type="match status" value="1"/>
</dbReference>
<evidence type="ECO:0000313" key="12">
    <source>
        <dbReference type="EMBL" id="KAH0575220.1"/>
    </source>
</evidence>
<dbReference type="EMBL" id="AUWU02000003">
    <property type="protein sequence ID" value="KAH0575220.1"/>
    <property type="molecule type" value="Genomic_DNA"/>
</dbReference>
<dbReference type="AlphaFoldDB" id="V6LTJ6"/>
<dbReference type="Proteomes" id="UP000018208">
    <property type="component" value="Unassembled WGS sequence"/>
</dbReference>
<comment type="similarity">
    <text evidence="3">Belongs to the disproportionating enzyme family.</text>
</comment>
<protein>
    <recommendedName>
        <fullName evidence="4">4-alpha-glucanotransferase</fullName>
        <ecNumber evidence="4">2.4.1.25</ecNumber>
    </recommendedName>
    <alternativeName>
        <fullName evidence="9">Amylomaltase</fullName>
    </alternativeName>
    <alternativeName>
        <fullName evidence="10">Disproportionating enzyme</fullName>
    </alternativeName>
</protein>
<evidence type="ECO:0000256" key="5">
    <source>
        <dbReference type="ARBA" id="ARBA00022490"/>
    </source>
</evidence>
<dbReference type="InterPro" id="IPR003385">
    <property type="entry name" value="Glyco_hydro_77"/>
</dbReference>
<gene>
    <name evidence="11" type="ORF">SS50377_12009</name>
    <name evidence="12" type="ORF">SS50377_22847</name>
</gene>
<dbReference type="OrthoDB" id="6123450at2759"/>
<evidence type="ECO:0000256" key="7">
    <source>
        <dbReference type="ARBA" id="ARBA00022679"/>
    </source>
</evidence>
<proteinExistence type="inferred from homology"/>
<dbReference type="VEuPathDB" id="GiardiaDB:SS50377_22847"/>
<dbReference type="EMBL" id="KI546021">
    <property type="protein sequence ID" value="EST47905.1"/>
    <property type="molecule type" value="Genomic_DNA"/>
</dbReference>
<evidence type="ECO:0000256" key="1">
    <source>
        <dbReference type="ARBA" id="ARBA00000439"/>
    </source>
</evidence>
<keyword evidence="7 11" id="KW-0808">Transferase</keyword>
<accession>V6LTJ6</accession>
<evidence type="ECO:0000256" key="3">
    <source>
        <dbReference type="ARBA" id="ARBA00005684"/>
    </source>
</evidence>
<evidence type="ECO:0000256" key="8">
    <source>
        <dbReference type="ARBA" id="ARBA00023277"/>
    </source>
</evidence>
<name>V6LTJ6_9EUKA</name>
<keyword evidence="8" id="KW-0119">Carbohydrate metabolism</keyword>
<evidence type="ECO:0000313" key="11">
    <source>
        <dbReference type="EMBL" id="EST47905.1"/>
    </source>
</evidence>
<organism evidence="11">
    <name type="scientific">Spironucleus salmonicida</name>
    <dbReference type="NCBI Taxonomy" id="348837"/>
    <lineage>
        <taxon>Eukaryota</taxon>
        <taxon>Metamonada</taxon>
        <taxon>Diplomonadida</taxon>
        <taxon>Hexamitidae</taxon>
        <taxon>Hexamitinae</taxon>
        <taxon>Spironucleus</taxon>
    </lineage>
</organism>
<keyword evidence="6" id="KW-0328">Glycosyltransferase</keyword>
<dbReference type="InterPro" id="IPR017853">
    <property type="entry name" value="GH"/>
</dbReference>
<keyword evidence="5" id="KW-0963">Cytoplasm</keyword>
<dbReference type="PANTHER" id="PTHR32518:SF3">
    <property type="entry name" value="4-ALPHA-GLUCANOTRANSFERASE"/>
    <property type="match status" value="1"/>
</dbReference>
<evidence type="ECO:0000256" key="9">
    <source>
        <dbReference type="ARBA" id="ARBA00031423"/>
    </source>
</evidence>